<dbReference type="GO" id="GO:0016020">
    <property type="term" value="C:membrane"/>
    <property type="evidence" value="ECO:0007669"/>
    <property type="project" value="InterPro"/>
</dbReference>
<dbReference type="AlphaFoldDB" id="D3PC33"/>
<organism evidence="2 3">
    <name type="scientific">Deferribacter desulfuricans (strain DSM 14783 / JCM 11476 / NBRC 101012 / SSM1)</name>
    <dbReference type="NCBI Taxonomy" id="639282"/>
    <lineage>
        <taxon>Bacteria</taxon>
        <taxon>Pseudomonadati</taxon>
        <taxon>Deferribacterota</taxon>
        <taxon>Deferribacteres</taxon>
        <taxon>Deferribacterales</taxon>
        <taxon>Deferribacteraceae</taxon>
        <taxon>Deferribacter</taxon>
    </lineage>
</organism>
<gene>
    <name evidence="2" type="ordered locus">DEFDS_0676</name>
</gene>
<dbReference type="InterPro" id="IPR036150">
    <property type="entry name" value="Cyt_b/b6_C_sf"/>
</dbReference>
<dbReference type="OrthoDB" id="5398501at2"/>
<dbReference type="Gene3D" id="1.20.810.10">
    <property type="entry name" value="Cytochrome Bc1 Complex, Chain C"/>
    <property type="match status" value="1"/>
</dbReference>
<dbReference type="KEGG" id="ddf:DEFDS_0676"/>
<proteinExistence type="predicted"/>
<dbReference type="eggNOG" id="COG1290">
    <property type="taxonomic scope" value="Bacteria"/>
</dbReference>
<evidence type="ECO:0000256" key="1">
    <source>
        <dbReference type="SAM" id="Phobius"/>
    </source>
</evidence>
<protein>
    <submittedName>
        <fullName evidence="2">Uncharacterized protein</fullName>
    </submittedName>
</protein>
<dbReference type="GO" id="GO:0016491">
    <property type="term" value="F:oxidoreductase activity"/>
    <property type="evidence" value="ECO:0007669"/>
    <property type="project" value="InterPro"/>
</dbReference>
<keyword evidence="1" id="KW-0812">Transmembrane</keyword>
<keyword evidence="3" id="KW-1185">Reference proteome</keyword>
<evidence type="ECO:0000313" key="3">
    <source>
        <dbReference type="Proteomes" id="UP000001520"/>
    </source>
</evidence>
<feature type="transmembrane region" description="Helical" evidence="1">
    <location>
        <begin position="61"/>
        <end position="82"/>
    </location>
</feature>
<evidence type="ECO:0000313" key="2">
    <source>
        <dbReference type="EMBL" id="BAI80156.1"/>
    </source>
</evidence>
<dbReference type="InterPro" id="IPR027387">
    <property type="entry name" value="Cytb/b6-like_sf"/>
</dbReference>
<reference evidence="2 3" key="1">
    <citation type="journal article" date="2010" name="DNA Res.">
        <title>Bacterial lifestyle in a deep-sea hydrothermal vent chimney revealed by the genome sequence of the thermophilic bacterium Deferribacter desulfuricans SSM1.</title>
        <authorList>
            <person name="Takaki Y."/>
            <person name="Shimamura S."/>
            <person name="Nakagawa S."/>
            <person name="Fukuhara Y."/>
            <person name="Horikawa H."/>
            <person name="Ankai A."/>
            <person name="Harada T."/>
            <person name="Hosoyama A."/>
            <person name="Oguchi A."/>
            <person name="Fukui S."/>
            <person name="Fujita N."/>
            <person name="Takami H."/>
            <person name="Takai K."/>
        </authorList>
    </citation>
    <scope>NUCLEOTIDE SEQUENCE [LARGE SCALE GENOMIC DNA]</scope>
    <source>
        <strain evidence="3">DSM 14783 / JCM 11476 / NBRC 101012 / SSM1</strain>
    </source>
</reference>
<dbReference type="Proteomes" id="UP000001520">
    <property type="component" value="Chromosome"/>
</dbReference>
<dbReference type="HOGENOM" id="CLU_132021_0_0_0"/>
<dbReference type="STRING" id="639282.DEFDS_0676"/>
<dbReference type="EMBL" id="AP011529">
    <property type="protein sequence ID" value="BAI80156.1"/>
    <property type="molecule type" value="Genomic_DNA"/>
</dbReference>
<dbReference type="RefSeq" id="WP_013007404.1">
    <property type="nucleotide sequence ID" value="NC_013939.1"/>
</dbReference>
<feature type="transmembrane region" description="Helical" evidence="1">
    <location>
        <begin position="12"/>
        <end position="32"/>
    </location>
</feature>
<dbReference type="GO" id="GO:0009055">
    <property type="term" value="F:electron transfer activity"/>
    <property type="evidence" value="ECO:0007669"/>
    <property type="project" value="InterPro"/>
</dbReference>
<sequence>MKKVKSEEYFFPIIKKSFMIFLIILMVLAYFIDAPLQPPANPAVVPNPSKSAWFLLWMQELVSYSGYMIYFVIFLFLYMLYLPKIRKGFIPENAKWFQKGCTFEIVTFLIILMLINIFTIIAYYFRGPYWQLIGF</sequence>
<accession>D3PC33</accession>
<keyword evidence="1" id="KW-1133">Transmembrane helix</keyword>
<feature type="transmembrane region" description="Helical" evidence="1">
    <location>
        <begin position="103"/>
        <end position="125"/>
    </location>
</feature>
<name>D3PC33_DEFDS</name>
<dbReference type="SUPFAM" id="SSF81648">
    <property type="entry name" value="a domain/subunit of cytochrome bc1 complex (Ubiquinol-cytochrome c reductase)"/>
    <property type="match status" value="1"/>
</dbReference>
<keyword evidence="1" id="KW-0472">Membrane</keyword>